<keyword evidence="3" id="KW-0687">Ribonucleoprotein</keyword>
<evidence type="ECO:0000313" key="8">
    <source>
        <dbReference type="Proteomes" id="UP001632038"/>
    </source>
</evidence>
<evidence type="ECO:0000256" key="3">
    <source>
        <dbReference type="ARBA" id="ARBA00023274"/>
    </source>
</evidence>
<dbReference type="InterPro" id="IPR036390">
    <property type="entry name" value="WH_DNA-bd_sf"/>
</dbReference>
<dbReference type="SUPFAM" id="SSF46785">
    <property type="entry name" value="Winged helix' DNA-binding domain"/>
    <property type="match status" value="1"/>
</dbReference>
<feature type="domain" description="Rad21/Rec8-like protein C-terminal eukaryotic" evidence="4">
    <location>
        <begin position="164"/>
        <end position="208"/>
    </location>
</feature>
<evidence type="ECO:0000313" key="7">
    <source>
        <dbReference type="EMBL" id="KAL3643581.1"/>
    </source>
</evidence>
<evidence type="ECO:0000256" key="2">
    <source>
        <dbReference type="ARBA" id="ARBA00022980"/>
    </source>
</evidence>
<dbReference type="Pfam" id="PF04824">
    <property type="entry name" value="Rad21_Rec8"/>
    <property type="match status" value="1"/>
</dbReference>
<dbReference type="InterPro" id="IPR036227">
    <property type="entry name" value="Ribosomal_uL15/eL18_sf"/>
</dbReference>
<evidence type="ECO:0000259" key="4">
    <source>
        <dbReference type="Pfam" id="PF04824"/>
    </source>
</evidence>
<dbReference type="Gene3D" id="3.100.10.10">
    <property type="match status" value="1"/>
</dbReference>
<evidence type="ECO:0000259" key="5">
    <source>
        <dbReference type="Pfam" id="PF17135"/>
    </source>
</evidence>
<gene>
    <name evidence="7" type="ORF">CASFOL_014396</name>
    <name evidence="6" type="ORF">CASFOL_021166</name>
</gene>
<evidence type="ECO:0000256" key="1">
    <source>
        <dbReference type="ARBA" id="ARBA00006815"/>
    </source>
</evidence>
<dbReference type="EMBL" id="JAVIJP010000016">
    <property type="protein sequence ID" value="KAL3643581.1"/>
    <property type="molecule type" value="Genomic_DNA"/>
</dbReference>
<dbReference type="InterPro" id="IPR006909">
    <property type="entry name" value="Rad21/Rec8_C_eu"/>
</dbReference>
<evidence type="ECO:0000313" key="6">
    <source>
        <dbReference type="EMBL" id="KAL3634112.1"/>
    </source>
</evidence>
<keyword evidence="8" id="KW-1185">Reference proteome</keyword>
<name>A0ABD3CZW9_9LAMI</name>
<evidence type="ECO:0008006" key="9">
    <source>
        <dbReference type="Google" id="ProtNLM"/>
    </source>
</evidence>
<dbReference type="InterPro" id="IPR021131">
    <property type="entry name" value="Ribosomal_uL15/eL18"/>
</dbReference>
<dbReference type="GO" id="GO:1990904">
    <property type="term" value="C:ribonucleoprotein complex"/>
    <property type="evidence" value="ECO:0007669"/>
    <property type="project" value="UniProtKB-KW"/>
</dbReference>
<dbReference type="InterPro" id="IPR000039">
    <property type="entry name" value="Ribosomal_eL18"/>
</dbReference>
<dbReference type="GO" id="GO:0003729">
    <property type="term" value="F:mRNA binding"/>
    <property type="evidence" value="ECO:0007669"/>
    <property type="project" value="UniProtKB-ARBA"/>
</dbReference>
<dbReference type="GO" id="GO:0005840">
    <property type="term" value="C:ribosome"/>
    <property type="evidence" value="ECO:0007669"/>
    <property type="project" value="UniProtKB-KW"/>
</dbReference>
<dbReference type="PROSITE" id="PS01106">
    <property type="entry name" value="RIBOSOMAL_L18E"/>
    <property type="match status" value="1"/>
</dbReference>
<reference evidence="7 8" key="1">
    <citation type="journal article" date="2024" name="IScience">
        <title>Strigolactones Initiate the Formation of Haustorium-like Structures in Castilleja.</title>
        <authorList>
            <person name="Buerger M."/>
            <person name="Peterson D."/>
            <person name="Chory J."/>
        </authorList>
    </citation>
    <scope>NUCLEOTIDE SEQUENCE [LARGE SCALE GENOMIC DNA]</scope>
    <source>
        <strain evidence="7">Tecolote</strain>
        <tissue evidence="7">Flower</tissue>
    </source>
</reference>
<accession>A0ABD3CZW9</accession>
<dbReference type="InterPro" id="IPR023093">
    <property type="entry name" value="ScpA-like_C"/>
</dbReference>
<dbReference type="EMBL" id="JAVIJP010000028">
    <property type="protein sequence ID" value="KAL3634112.1"/>
    <property type="molecule type" value="Genomic_DNA"/>
</dbReference>
<proteinExistence type="inferred from homology"/>
<dbReference type="Pfam" id="PF17135">
    <property type="entry name" value="Ribosomal_L18"/>
    <property type="match status" value="1"/>
</dbReference>
<comment type="caution">
    <text evidence="6">The sequence shown here is derived from an EMBL/GenBank/DDBJ whole genome shotgun (WGS) entry which is preliminary data.</text>
</comment>
<dbReference type="Proteomes" id="UP001632038">
    <property type="component" value="Unassembled WGS sequence"/>
</dbReference>
<reference evidence="6" key="2">
    <citation type="submission" date="2024-11" db="EMBL/GenBank/DDBJ databases">
        <authorList>
            <person name="Burger M."/>
            <person name="Chory J."/>
        </authorList>
    </citation>
    <scope>NUCLEOTIDE SEQUENCE</scope>
    <source>
        <strain evidence="6">Tecolote</strain>
        <tissue evidence="6">Flower</tissue>
    </source>
</reference>
<dbReference type="PANTHER" id="PTHR10934">
    <property type="entry name" value="60S RIBOSOMAL PROTEIN L18"/>
    <property type="match status" value="1"/>
</dbReference>
<feature type="domain" description="Large ribosomal subunit protein uL15/eL18" evidence="5">
    <location>
        <begin position="38"/>
        <end position="148"/>
    </location>
</feature>
<dbReference type="Gene3D" id="1.10.10.580">
    <property type="entry name" value="Structural maintenance of chromosome 1. Chain E"/>
    <property type="match status" value="1"/>
</dbReference>
<dbReference type="SUPFAM" id="SSF52080">
    <property type="entry name" value="Ribosomal proteins L15p and L18e"/>
    <property type="match status" value="1"/>
</dbReference>
<protein>
    <recommendedName>
        <fullName evidence="9">Ribosomal protein L18e/L15P domain-containing protein</fullName>
    </recommendedName>
</protein>
<keyword evidence="2" id="KW-0689">Ribosomal protein</keyword>
<dbReference type="AlphaFoldDB" id="A0ABD3CZW9"/>
<comment type="similarity">
    <text evidence="1">Belongs to the eukaryotic ribosomal protein eL18 family.</text>
</comment>
<dbReference type="PANTHER" id="PTHR10934:SF2">
    <property type="entry name" value="LARGE RIBOSOMAL SUBUNIT PROTEIN EL18"/>
    <property type="match status" value="1"/>
</dbReference>
<dbReference type="InterPro" id="IPR021132">
    <property type="entry name" value="Ribosomal_eL18/eL18-A/B/_CS"/>
</dbReference>
<organism evidence="6 8">
    <name type="scientific">Castilleja foliolosa</name>
    <dbReference type="NCBI Taxonomy" id="1961234"/>
    <lineage>
        <taxon>Eukaryota</taxon>
        <taxon>Viridiplantae</taxon>
        <taxon>Streptophyta</taxon>
        <taxon>Embryophyta</taxon>
        <taxon>Tracheophyta</taxon>
        <taxon>Spermatophyta</taxon>
        <taxon>Magnoliopsida</taxon>
        <taxon>eudicotyledons</taxon>
        <taxon>Gunneridae</taxon>
        <taxon>Pentapetalae</taxon>
        <taxon>asterids</taxon>
        <taxon>lamiids</taxon>
        <taxon>Lamiales</taxon>
        <taxon>Orobanchaceae</taxon>
        <taxon>Pedicularideae</taxon>
        <taxon>Castillejinae</taxon>
        <taxon>Castilleja</taxon>
    </lineage>
</organism>
<sequence>MWTEQDLVMYSSLFANPKDANPKFRGMEIEKKIEFLENLAGRLYRFLVRRTGSSFNVVILKRLFMSKVNRPPLSLSRLVSHMKGKENQIVVLVGTITDDIRLQEELPTMKVTALRFTETAGARIEKAGGECLTFDQLALRAPLGQNTAASKYLQTLFIKEANFGKESLSMDNLLIGKSRKEASRMFFEALVLKTRDFIHVEQRDPFDDSRRGELRPERSSDSCLPFYERECPESSEETFTVLGSSKLCEAIDKCEGGLEIFSHGYEKLVLIAACEDLHQEREWRVFLGFLRKHKRV</sequence>